<dbReference type="Proteomes" id="UP000295221">
    <property type="component" value="Unassembled WGS sequence"/>
</dbReference>
<gene>
    <name evidence="1" type="ORF">EV194_11052</name>
</gene>
<evidence type="ECO:0000313" key="2">
    <source>
        <dbReference type="Proteomes" id="UP000295221"/>
    </source>
</evidence>
<dbReference type="EMBL" id="SLWK01000010">
    <property type="protein sequence ID" value="TCO07053.1"/>
    <property type="molecule type" value="Genomic_DNA"/>
</dbReference>
<proteinExistence type="predicted"/>
<name>A0A4R2GFQ1_9BACT</name>
<protein>
    <submittedName>
        <fullName evidence="1">Uncharacterized protein</fullName>
    </submittedName>
</protein>
<organism evidence="1 2">
    <name type="scientific">Natronoflexus pectinivorans</name>
    <dbReference type="NCBI Taxonomy" id="682526"/>
    <lineage>
        <taxon>Bacteria</taxon>
        <taxon>Pseudomonadati</taxon>
        <taxon>Bacteroidota</taxon>
        <taxon>Bacteroidia</taxon>
        <taxon>Marinilabiliales</taxon>
        <taxon>Marinilabiliaceae</taxon>
        <taxon>Natronoflexus</taxon>
    </lineage>
</organism>
<keyword evidence="2" id="KW-1185">Reference proteome</keyword>
<accession>A0A4R2GFQ1</accession>
<reference evidence="1 2" key="1">
    <citation type="submission" date="2019-03" db="EMBL/GenBank/DDBJ databases">
        <title>Genomic Encyclopedia of Type Strains, Phase IV (KMG-IV): sequencing the most valuable type-strain genomes for metagenomic binning, comparative biology and taxonomic classification.</title>
        <authorList>
            <person name="Goeker M."/>
        </authorList>
    </citation>
    <scope>NUCLEOTIDE SEQUENCE [LARGE SCALE GENOMIC DNA]</scope>
    <source>
        <strain evidence="1 2">DSM 24179</strain>
    </source>
</reference>
<evidence type="ECO:0000313" key="1">
    <source>
        <dbReference type="EMBL" id="TCO07053.1"/>
    </source>
</evidence>
<comment type="caution">
    <text evidence="1">The sequence shown here is derived from an EMBL/GenBank/DDBJ whole genome shotgun (WGS) entry which is preliminary data.</text>
</comment>
<sequence>MLMFMSTINGMLPVSNNNSDTVSTASSKHALYAGVGYGSDMLYSGYSLSGSQPFYSMDIMYSYNRKWSLAFMAYNLDGQSPAVTFYDMAIGYRHVFNSWFDVRASLANYFTAKSAQEEYFGNFSYLSVSTGFDWRILYTRTIYSTILNRSGGSYFQIKNSHYFSTPDFFDGKAFVDFNPAFNFVFGDRYKLYTSTTRTVIPGVGNLEQTIEEIDTSFGLMDLELSVPISFNYGNVTFEAEPLYYYPFHKDPDFPSQKGFFFFVNLYFRIF</sequence>
<dbReference type="AlphaFoldDB" id="A0A4R2GFQ1"/>